<evidence type="ECO:0000256" key="2">
    <source>
        <dbReference type="ARBA" id="ARBA00022475"/>
    </source>
</evidence>
<dbReference type="InterPro" id="IPR052027">
    <property type="entry name" value="PspC"/>
</dbReference>
<dbReference type="EMBL" id="CP012700">
    <property type="protein sequence ID" value="ALH81125.1"/>
    <property type="molecule type" value="Genomic_DNA"/>
</dbReference>
<feature type="transmembrane region" description="Helical" evidence="6">
    <location>
        <begin position="37"/>
        <end position="58"/>
    </location>
</feature>
<reference evidence="9" key="3">
    <citation type="submission" date="2015-11" db="EMBL/GenBank/DDBJ databases">
        <authorList>
            <person name="Yoshiyuki O."/>
        </authorList>
    </citation>
    <scope>NUCLEOTIDE SEQUENCE</scope>
    <source>
        <strain evidence="9">203N</strain>
    </source>
</reference>
<sequence length="59" mass="6473">MKQGFRKNRRDGMVFGVCAGMADQFGIDVLWTRIAFVALTLLGFGLPLLVYLTVAILAP</sequence>
<dbReference type="Proteomes" id="UP000076088">
    <property type="component" value="Chromosome"/>
</dbReference>
<dbReference type="PANTHER" id="PTHR33885:SF3">
    <property type="entry name" value="PHAGE SHOCK PROTEIN C"/>
    <property type="match status" value="1"/>
</dbReference>
<proteinExistence type="predicted"/>
<evidence type="ECO:0000256" key="4">
    <source>
        <dbReference type="ARBA" id="ARBA00022989"/>
    </source>
</evidence>
<evidence type="ECO:0000256" key="3">
    <source>
        <dbReference type="ARBA" id="ARBA00022692"/>
    </source>
</evidence>
<evidence type="ECO:0000256" key="5">
    <source>
        <dbReference type="ARBA" id="ARBA00023136"/>
    </source>
</evidence>
<dbReference type="OrthoDB" id="7359894at2"/>
<evidence type="ECO:0000313" key="11">
    <source>
        <dbReference type="Proteomes" id="UP000076088"/>
    </source>
</evidence>
<dbReference type="PANTHER" id="PTHR33885">
    <property type="entry name" value="PHAGE SHOCK PROTEIN C"/>
    <property type="match status" value="1"/>
</dbReference>
<dbReference type="PATRIC" id="fig|33050.5.peg.2547"/>
<reference evidence="11" key="2">
    <citation type="submission" date="2015-11" db="EMBL/GenBank/DDBJ databases">
        <title>Complete genome sequence of a polyethylene-glycol degrader Sphingopyxis macrogoltabida 203N (NBRC 111659).</title>
        <authorList>
            <person name="Yoshiyuki O."/>
            <person name="Shouta N."/>
            <person name="Nagata Y."/>
            <person name="Numata M."/>
            <person name="Tsuchikane K."/>
            <person name="Hosoyama A."/>
            <person name="Yamazoe A."/>
            <person name="Tsuda M."/>
            <person name="Fujita N."/>
            <person name="Kawai F."/>
        </authorList>
    </citation>
    <scope>NUCLEOTIDE SEQUENCE [LARGE SCALE GENOMIC DNA]</scope>
    <source>
        <strain evidence="11">203N</strain>
    </source>
</reference>
<keyword evidence="2" id="KW-1003">Cell membrane</keyword>
<name>A0A0N9U788_SPHMC</name>
<keyword evidence="11" id="KW-1185">Reference proteome</keyword>
<protein>
    <submittedName>
        <fullName evidence="8">Phage-shock protein</fullName>
    </submittedName>
</protein>
<dbReference type="KEGG" id="smaz:LH19_13620"/>
<evidence type="ECO:0000256" key="1">
    <source>
        <dbReference type="ARBA" id="ARBA00004162"/>
    </source>
</evidence>
<keyword evidence="3 6" id="KW-0812">Transmembrane</keyword>
<evidence type="ECO:0000313" key="10">
    <source>
        <dbReference type="Proteomes" id="UP000058074"/>
    </source>
</evidence>
<evidence type="ECO:0000256" key="6">
    <source>
        <dbReference type="SAM" id="Phobius"/>
    </source>
</evidence>
<comment type="subcellular location">
    <subcellularLocation>
        <location evidence="1">Cell membrane</location>
        <topology evidence="1">Single-pass membrane protein</topology>
    </subcellularLocation>
</comment>
<evidence type="ECO:0000259" key="7">
    <source>
        <dbReference type="Pfam" id="PF04024"/>
    </source>
</evidence>
<evidence type="ECO:0000313" key="9">
    <source>
        <dbReference type="EMBL" id="AMU88654.1"/>
    </source>
</evidence>
<keyword evidence="4 6" id="KW-1133">Transmembrane helix</keyword>
<dbReference type="RefSeq" id="WP_054588401.1">
    <property type="nucleotide sequence ID" value="NZ_CP009429.1"/>
</dbReference>
<dbReference type="EMBL" id="CP013344">
    <property type="protein sequence ID" value="AMU88654.1"/>
    <property type="molecule type" value="Genomic_DNA"/>
</dbReference>
<evidence type="ECO:0000313" key="8">
    <source>
        <dbReference type="EMBL" id="ALH81125.1"/>
    </source>
</evidence>
<keyword evidence="5 6" id="KW-0472">Membrane</keyword>
<reference evidence="9 11" key="4">
    <citation type="journal article" date="2016" name="Genome Announc.">
        <title>Complete Genome Sequence of Sphingopyxis macrogoltabida Strain 203N (NBRC 111659), a Polyethylene Glycol Degrader.</title>
        <authorList>
            <person name="Ohtsubo Y."/>
            <person name="Nonoyama S."/>
            <person name="Nagata Y."/>
            <person name="Numata M."/>
            <person name="Tsuchikane K."/>
            <person name="Hosoyama A."/>
            <person name="Yamazoe A."/>
            <person name="Tsuda M."/>
            <person name="Fujita N."/>
            <person name="Kawai F."/>
        </authorList>
    </citation>
    <scope>NUCLEOTIDE SEQUENCE [LARGE SCALE GENOMIC DNA]</scope>
    <source>
        <strain evidence="9 11">203N</strain>
    </source>
</reference>
<dbReference type="GO" id="GO:0005886">
    <property type="term" value="C:plasma membrane"/>
    <property type="evidence" value="ECO:0007669"/>
    <property type="project" value="UniProtKB-SubCell"/>
</dbReference>
<reference evidence="8 10" key="1">
    <citation type="journal article" date="2015" name="Genome Announc.">
        <title>Complete Genome Sequence of Polypropylene Glycol- and Polyethylene Glycol-Degrading Sphingopyxis macrogoltabida Strain EY-1.</title>
        <authorList>
            <person name="Ohtsubo Y."/>
            <person name="Nagata Y."/>
            <person name="Numata M."/>
            <person name="Tsuchikane K."/>
            <person name="Hosoyama A."/>
            <person name="Yamazoe A."/>
            <person name="Tsuda M."/>
            <person name="Fujita N."/>
            <person name="Kawai F."/>
        </authorList>
    </citation>
    <scope>NUCLEOTIDE SEQUENCE [LARGE SCALE GENOMIC DNA]</scope>
    <source>
        <strain evidence="8 10">EY-1</strain>
    </source>
</reference>
<dbReference type="STRING" id="33050.AN936_12330"/>
<accession>A0A0N9U788</accession>
<dbReference type="Proteomes" id="UP000058074">
    <property type="component" value="Chromosome"/>
</dbReference>
<dbReference type="AlphaFoldDB" id="A0A0N9U788"/>
<dbReference type="KEGG" id="smag:AN936_12330"/>
<dbReference type="InterPro" id="IPR007168">
    <property type="entry name" value="Phageshock_PspC_N"/>
</dbReference>
<feature type="domain" description="Phage shock protein PspC N-terminal" evidence="7">
    <location>
        <begin position="4"/>
        <end position="59"/>
    </location>
</feature>
<gene>
    <name evidence="8" type="ORF">AN936_12330</name>
    <name evidence="9" type="ORF">ATM17_06305</name>
</gene>
<organism evidence="8 10">
    <name type="scientific">Sphingopyxis macrogoltabida</name>
    <name type="common">Sphingomonas macrogoltabidus</name>
    <dbReference type="NCBI Taxonomy" id="33050"/>
    <lineage>
        <taxon>Bacteria</taxon>
        <taxon>Pseudomonadati</taxon>
        <taxon>Pseudomonadota</taxon>
        <taxon>Alphaproteobacteria</taxon>
        <taxon>Sphingomonadales</taxon>
        <taxon>Sphingomonadaceae</taxon>
        <taxon>Sphingopyxis</taxon>
    </lineage>
</organism>
<dbReference type="Pfam" id="PF04024">
    <property type="entry name" value="PspC"/>
    <property type="match status" value="1"/>
</dbReference>